<dbReference type="NCBIfam" id="TIGR00472">
    <property type="entry name" value="pheT_bact"/>
    <property type="match status" value="1"/>
</dbReference>
<evidence type="ECO:0000256" key="15">
    <source>
        <dbReference type="HAMAP-Rule" id="MF_00283"/>
    </source>
</evidence>
<dbReference type="Pfam" id="PF01588">
    <property type="entry name" value="tRNA_bind"/>
    <property type="match status" value="1"/>
</dbReference>
<name>A0ABU4HZ72_9ACTN</name>
<dbReference type="InterPro" id="IPR005146">
    <property type="entry name" value="B3/B4_tRNA-bd"/>
</dbReference>
<dbReference type="Gene3D" id="3.30.56.10">
    <property type="match status" value="2"/>
</dbReference>
<evidence type="ECO:0000256" key="14">
    <source>
        <dbReference type="ARBA" id="ARBA00049255"/>
    </source>
</evidence>
<dbReference type="SMART" id="SM00896">
    <property type="entry name" value="FDX-ACB"/>
    <property type="match status" value="1"/>
</dbReference>
<feature type="binding site" evidence="15">
    <location>
        <position position="468"/>
    </location>
    <ligand>
        <name>Mg(2+)</name>
        <dbReference type="ChEBI" id="CHEBI:18420"/>
        <note>shared with alpha subunit</note>
    </ligand>
</feature>
<evidence type="ECO:0000256" key="12">
    <source>
        <dbReference type="ARBA" id="ARBA00022917"/>
    </source>
</evidence>
<feature type="binding site" evidence="15">
    <location>
        <position position="469"/>
    </location>
    <ligand>
        <name>Mg(2+)</name>
        <dbReference type="ChEBI" id="CHEBI:18420"/>
        <note>shared with alpha subunit</note>
    </ligand>
</feature>
<dbReference type="Gene3D" id="3.30.930.10">
    <property type="entry name" value="Bira Bifunctional Protein, Domain 2"/>
    <property type="match status" value="1"/>
</dbReference>
<comment type="subcellular location">
    <subcellularLocation>
        <location evidence="1 15">Cytoplasm</location>
    </subcellularLocation>
</comment>
<comment type="caution">
    <text evidence="20">The sequence shown here is derived from an EMBL/GenBank/DDBJ whole genome shotgun (WGS) entry which is preliminary data.</text>
</comment>
<dbReference type="PROSITE" id="PS50886">
    <property type="entry name" value="TRBD"/>
    <property type="match status" value="1"/>
</dbReference>
<evidence type="ECO:0000313" key="21">
    <source>
        <dbReference type="Proteomes" id="UP001284601"/>
    </source>
</evidence>
<keyword evidence="12 15" id="KW-0648">Protein biosynthesis</keyword>
<dbReference type="InterPro" id="IPR020825">
    <property type="entry name" value="Phe-tRNA_synthase-like_B3/B4"/>
</dbReference>
<evidence type="ECO:0000256" key="8">
    <source>
        <dbReference type="ARBA" id="ARBA00022741"/>
    </source>
</evidence>
<evidence type="ECO:0000256" key="9">
    <source>
        <dbReference type="ARBA" id="ARBA00022840"/>
    </source>
</evidence>
<keyword evidence="13 15" id="KW-0030">Aminoacyl-tRNA synthetase</keyword>
<comment type="similarity">
    <text evidence="2 15">Belongs to the phenylalanyl-tRNA synthetase beta subunit family. Type 1 subfamily.</text>
</comment>
<dbReference type="SUPFAM" id="SSF50249">
    <property type="entry name" value="Nucleic acid-binding proteins"/>
    <property type="match status" value="1"/>
</dbReference>
<evidence type="ECO:0000256" key="3">
    <source>
        <dbReference type="ARBA" id="ARBA00011209"/>
    </source>
</evidence>
<evidence type="ECO:0000259" key="17">
    <source>
        <dbReference type="PROSITE" id="PS50886"/>
    </source>
</evidence>
<dbReference type="RefSeq" id="WP_318600685.1">
    <property type="nucleotide sequence ID" value="NZ_JAWSTH010000125.1"/>
</dbReference>
<dbReference type="SMART" id="SM00874">
    <property type="entry name" value="B5"/>
    <property type="match status" value="1"/>
</dbReference>
<evidence type="ECO:0000256" key="6">
    <source>
        <dbReference type="ARBA" id="ARBA00022598"/>
    </source>
</evidence>
<evidence type="ECO:0000256" key="4">
    <source>
        <dbReference type="ARBA" id="ARBA00022490"/>
    </source>
</evidence>
<dbReference type="SMART" id="SM00873">
    <property type="entry name" value="B3_4"/>
    <property type="match status" value="1"/>
</dbReference>
<keyword evidence="21" id="KW-1185">Reference proteome</keyword>
<dbReference type="SUPFAM" id="SSF46955">
    <property type="entry name" value="Putative DNA-binding domain"/>
    <property type="match status" value="1"/>
</dbReference>
<dbReference type="Pfam" id="PF17759">
    <property type="entry name" value="tRNA_synthFbeta"/>
    <property type="match status" value="1"/>
</dbReference>
<evidence type="ECO:0000259" key="18">
    <source>
        <dbReference type="PROSITE" id="PS51447"/>
    </source>
</evidence>
<dbReference type="EC" id="6.1.1.20" evidence="15"/>
<dbReference type="InterPro" id="IPR009061">
    <property type="entry name" value="DNA-bd_dom_put_sf"/>
</dbReference>
<dbReference type="InterPro" id="IPR005121">
    <property type="entry name" value="Fdx_antiC-bd"/>
</dbReference>
<dbReference type="PANTHER" id="PTHR10947:SF0">
    <property type="entry name" value="PHENYLALANINE--TRNA LIGASE BETA SUBUNIT"/>
    <property type="match status" value="1"/>
</dbReference>
<evidence type="ECO:0000256" key="7">
    <source>
        <dbReference type="ARBA" id="ARBA00022723"/>
    </source>
</evidence>
<evidence type="ECO:0000256" key="5">
    <source>
        <dbReference type="ARBA" id="ARBA00022555"/>
    </source>
</evidence>
<accession>A0ABU4HZ72</accession>
<keyword evidence="4 15" id="KW-0963">Cytoplasm</keyword>
<dbReference type="PROSITE" id="PS51483">
    <property type="entry name" value="B5"/>
    <property type="match status" value="1"/>
</dbReference>
<dbReference type="InterPro" id="IPR005147">
    <property type="entry name" value="tRNA_synthase_B5-dom"/>
</dbReference>
<dbReference type="InterPro" id="IPR002547">
    <property type="entry name" value="tRNA-bd_dom"/>
</dbReference>
<dbReference type="Pfam" id="PF03483">
    <property type="entry name" value="B3_4"/>
    <property type="match status" value="1"/>
</dbReference>
<keyword evidence="7 15" id="KW-0479">Metal-binding</keyword>
<feature type="binding site" evidence="15">
    <location>
        <position position="459"/>
    </location>
    <ligand>
        <name>Mg(2+)</name>
        <dbReference type="ChEBI" id="CHEBI:18420"/>
        <note>shared with alpha subunit</note>
    </ligand>
</feature>
<dbReference type="Gene3D" id="3.30.70.380">
    <property type="entry name" value="Ferrodoxin-fold anticodon-binding domain"/>
    <property type="match status" value="1"/>
</dbReference>
<dbReference type="InterPro" id="IPR045060">
    <property type="entry name" value="Phe-tRNA-ligase_IIc_bsu"/>
</dbReference>
<dbReference type="GO" id="GO:0004826">
    <property type="term" value="F:phenylalanine-tRNA ligase activity"/>
    <property type="evidence" value="ECO:0007669"/>
    <property type="project" value="UniProtKB-EC"/>
</dbReference>
<dbReference type="Gene3D" id="2.40.50.140">
    <property type="entry name" value="Nucleic acid-binding proteins"/>
    <property type="match status" value="1"/>
</dbReference>
<comment type="cofactor">
    <cofactor evidence="15">
        <name>Mg(2+)</name>
        <dbReference type="ChEBI" id="CHEBI:18420"/>
    </cofactor>
    <text evidence="15">Binds 2 magnesium ions per tetramer.</text>
</comment>
<dbReference type="PROSITE" id="PS51447">
    <property type="entry name" value="FDX_ACB"/>
    <property type="match status" value="1"/>
</dbReference>
<evidence type="ECO:0000256" key="2">
    <source>
        <dbReference type="ARBA" id="ARBA00008653"/>
    </source>
</evidence>
<dbReference type="SUPFAM" id="SSF56037">
    <property type="entry name" value="PheT/TilS domain"/>
    <property type="match status" value="1"/>
</dbReference>
<gene>
    <name evidence="15 20" type="primary">pheT</name>
    <name evidence="20" type="ORF">R7226_27830</name>
</gene>
<keyword evidence="9 15" id="KW-0067">ATP-binding</keyword>
<evidence type="ECO:0000256" key="13">
    <source>
        <dbReference type="ARBA" id="ARBA00023146"/>
    </source>
</evidence>
<dbReference type="Pfam" id="PF03484">
    <property type="entry name" value="B5"/>
    <property type="match status" value="1"/>
</dbReference>
<evidence type="ECO:0000256" key="1">
    <source>
        <dbReference type="ARBA" id="ARBA00004496"/>
    </source>
</evidence>
<feature type="binding site" evidence="15">
    <location>
        <position position="465"/>
    </location>
    <ligand>
        <name>Mg(2+)</name>
        <dbReference type="ChEBI" id="CHEBI:18420"/>
        <note>shared with alpha subunit</note>
    </ligand>
</feature>
<protein>
    <recommendedName>
        <fullName evidence="15">Phenylalanine--tRNA ligase beta subunit</fullName>
        <ecNumber evidence="15">6.1.1.20</ecNumber>
    </recommendedName>
    <alternativeName>
        <fullName evidence="15">Phenylalanyl-tRNA synthetase beta subunit</fullName>
        <shortName evidence="15">PheRS</shortName>
    </alternativeName>
</protein>
<dbReference type="InterPro" id="IPR045864">
    <property type="entry name" value="aa-tRNA-synth_II/BPL/LPL"/>
</dbReference>
<dbReference type="SUPFAM" id="SSF55681">
    <property type="entry name" value="Class II aaRS and biotin synthetases"/>
    <property type="match status" value="1"/>
</dbReference>
<evidence type="ECO:0000256" key="16">
    <source>
        <dbReference type="PROSITE-ProRule" id="PRU00209"/>
    </source>
</evidence>
<dbReference type="Proteomes" id="UP001284601">
    <property type="component" value="Unassembled WGS sequence"/>
</dbReference>
<proteinExistence type="inferred from homology"/>
<organism evidence="20 21">
    <name type="scientific">Conexibacter stalactiti</name>
    <dbReference type="NCBI Taxonomy" id="1940611"/>
    <lineage>
        <taxon>Bacteria</taxon>
        <taxon>Bacillati</taxon>
        <taxon>Actinomycetota</taxon>
        <taxon>Thermoleophilia</taxon>
        <taxon>Solirubrobacterales</taxon>
        <taxon>Conexibacteraceae</taxon>
        <taxon>Conexibacter</taxon>
    </lineage>
</organism>
<keyword evidence="8 15" id="KW-0547">Nucleotide-binding</keyword>
<dbReference type="EMBL" id="JAWSTH010000125">
    <property type="protein sequence ID" value="MDW5598199.1"/>
    <property type="molecule type" value="Genomic_DNA"/>
</dbReference>
<dbReference type="InterPro" id="IPR012340">
    <property type="entry name" value="NA-bd_OB-fold"/>
</dbReference>
<evidence type="ECO:0000259" key="19">
    <source>
        <dbReference type="PROSITE" id="PS51483"/>
    </source>
</evidence>
<comment type="catalytic activity">
    <reaction evidence="14 15">
        <text>tRNA(Phe) + L-phenylalanine + ATP = L-phenylalanyl-tRNA(Phe) + AMP + diphosphate + H(+)</text>
        <dbReference type="Rhea" id="RHEA:19413"/>
        <dbReference type="Rhea" id="RHEA-COMP:9668"/>
        <dbReference type="Rhea" id="RHEA-COMP:9699"/>
        <dbReference type="ChEBI" id="CHEBI:15378"/>
        <dbReference type="ChEBI" id="CHEBI:30616"/>
        <dbReference type="ChEBI" id="CHEBI:33019"/>
        <dbReference type="ChEBI" id="CHEBI:58095"/>
        <dbReference type="ChEBI" id="CHEBI:78442"/>
        <dbReference type="ChEBI" id="CHEBI:78531"/>
        <dbReference type="ChEBI" id="CHEBI:456215"/>
        <dbReference type="EC" id="6.1.1.20"/>
    </reaction>
</comment>
<keyword evidence="11 16" id="KW-0694">RNA-binding</keyword>
<dbReference type="HAMAP" id="MF_00283">
    <property type="entry name" value="Phe_tRNA_synth_beta1"/>
    <property type="match status" value="1"/>
</dbReference>
<dbReference type="InterPro" id="IPR036690">
    <property type="entry name" value="Fdx_antiC-bd_sf"/>
</dbReference>
<dbReference type="InterPro" id="IPR033714">
    <property type="entry name" value="tRNA_bind_bactPheRS"/>
</dbReference>
<keyword evidence="10 15" id="KW-0460">Magnesium</keyword>
<dbReference type="Pfam" id="PF03147">
    <property type="entry name" value="FDX-ACB"/>
    <property type="match status" value="1"/>
</dbReference>
<dbReference type="InterPro" id="IPR004532">
    <property type="entry name" value="Phe-tRNA-ligase_IIc_bsu_bact"/>
</dbReference>
<dbReference type="PANTHER" id="PTHR10947">
    <property type="entry name" value="PHENYLALANYL-TRNA SYNTHETASE BETA CHAIN AND LEUCINE-RICH REPEAT-CONTAINING PROTEIN 47"/>
    <property type="match status" value="1"/>
</dbReference>
<feature type="domain" description="TRNA-binding" evidence="17">
    <location>
        <begin position="40"/>
        <end position="149"/>
    </location>
</feature>
<dbReference type="CDD" id="cd02796">
    <property type="entry name" value="tRNA_bind_bactPheRS"/>
    <property type="match status" value="1"/>
</dbReference>
<evidence type="ECO:0000313" key="20">
    <source>
        <dbReference type="EMBL" id="MDW5598199.1"/>
    </source>
</evidence>
<dbReference type="NCBIfam" id="NF045760">
    <property type="entry name" value="YtpR"/>
    <property type="match status" value="1"/>
</dbReference>
<reference evidence="21" key="1">
    <citation type="submission" date="2023-07" db="EMBL/GenBank/DDBJ databases">
        <title>Conexibacter stalactiti sp. nov., isolated from stalactites in a lava cave and emended description of the genus Conexibacter.</title>
        <authorList>
            <person name="Lee S.D."/>
        </authorList>
    </citation>
    <scope>NUCLEOTIDE SEQUENCE [LARGE SCALE GENOMIC DNA]</scope>
    <source>
        <strain evidence="21">KCTC 39840</strain>
    </source>
</reference>
<sequence>MKVPLSWLHEHVHPDLDAATLAERLALTGTEVERVTHHGVPSGDNFVVARVLEAEQHPDADRLRVTKLDIGEAEPVQVVCGAPNARAGITVALARPGARLPDGTKLKKAKLRGVESLGMILGESEVDVGVDHAGIMELPGDLIPGTPLGNVLPLETDVLELEITPNRPDCLGVYGVAREVHAATGAPLGPAPWEHDAGSAGPLAGIDVTVETDRCPRFTARVFENVTVGPSPYWLKARLMAAGQRPISNVVDITNYVMLLTGQPLHAFDLDRVAGGKLVVRDGREGDTLETLDGETRRLDADMVVICDADGPTSLAGVMGGARSEVSDTTTTVLLESAVWDGPNIQRTSTRLALRSEASGRFEKGLSPEQTLEAQTVATRLLVELTGATVREGTLDVAGPSGWDGSHATIRLRDARVVGLLGAEIPRTRSAEILAALGFETADATDGIDVTVPHFRRNDVTREADLIEEVARIDGVDNLPATLPLRRGAAGRLTPWQQLRRTAADTLAGAGLHEIIGWSWSPAELADRLRLPADDPRRAALAVENPMSSDHGLLRTTLLGGLLDVAQRNVTRGLADVAIFESGAVFVPSGDDGLPHEPHLLGALLTGALRPPNWVEPQPPQADFFAAKGVLAHLLDTLRVSWRLERGSEPFLHPGRSARVIVTPHGGGDEAVVGWIGELHPSIAAEWDLERTAVFMIDLNVTIAAVPGPAVYADYTSFPEVRQDLAVVLPASVPAGDVVAAVRAAGGPLLADAGVFDVYRGTQIGEGNVSLALRLAFRAPDRTLTDEEVGERRTAIEEALAQLGGSLRA</sequence>
<keyword evidence="6 15" id="KW-0436">Ligase</keyword>
<dbReference type="Gene3D" id="3.50.40.10">
    <property type="entry name" value="Phenylalanyl-trna Synthetase, Chain B, domain 3"/>
    <property type="match status" value="1"/>
</dbReference>
<feature type="domain" description="B5" evidence="19">
    <location>
        <begin position="405"/>
        <end position="481"/>
    </location>
</feature>
<keyword evidence="5 16" id="KW-0820">tRNA-binding</keyword>
<reference evidence="20 21" key="2">
    <citation type="submission" date="2023-10" db="EMBL/GenBank/DDBJ databases">
        <authorList>
            <person name="Han X.F."/>
        </authorList>
    </citation>
    <scope>NUCLEOTIDE SEQUENCE [LARGE SCALE GENOMIC DNA]</scope>
    <source>
        <strain evidence="20 21">KCTC 39840</strain>
    </source>
</reference>
<evidence type="ECO:0000256" key="11">
    <source>
        <dbReference type="ARBA" id="ARBA00022884"/>
    </source>
</evidence>
<comment type="subunit">
    <text evidence="3 15">Tetramer of two alpha and two beta subunits.</text>
</comment>
<dbReference type="SUPFAM" id="SSF54991">
    <property type="entry name" value="Anticodon-binding domain of PheRS"/>
    <property type="match status" value="1"/>
</dbReference>
<evidence type="ECO:0000256" key="10">
    <source>
        <dbReference type="ARBA" id="ARBA00022842"/>
    </source>
</evidence>
<dbReference type="CDD" id="cd00769">
    <property type="entry name" value="PheRS_beta_core"/>
    <property type="match status" value="1"/>
</dbReference>
<feature type="domain" description="FDX-ACB" evidence="18">
    <location>
        <begin position="716"/>
        <end position="808"/>
    </location>
</feature>
<dbReference type="InterPro" id="IPR041616">
    <property type="entry name" value="PheRS_beta_core"/>
</dbReference>